<evidence type="ECO:0000256" key="3">
    <source>
        <dbReference type="ARBA" id="ARBA00022527"/>
    </source>
</evidence>
<protein>
    <recommendedName>
        <fullName evidence="13">Stress-activated protein kinase JNK</fullName>
        <ecNumber evidence="13">2.7.11.24</ecNumber>
    </recommendedName>
</protein>
<dbReference type="CDD" id="cd07850">
    <property type="entry name" value="STKc_JNK"/>
    <property type="match status" value="1"/>
</dbReference>
<evidence type="ECO:0000256" key="13">
    <source>
        <dbReference type="RuleBase" id="RU368052"/>
    </source>
</evidence>
<keyword evidence="13" id="KW-0460">Magnesium</keyword>
<comment type="subcellular location">
    <subcellularLocation>
        <location evidence="13">Cytoplasm</location>
    </subcellularLocation>
</comment>
<evidence type="ECO:0000256" key="8">
    <source>
        <dbReference type="ARBA" id="ARBA00022840"/>
    </source>
</evidence>
<evidence type="ECO:0000256" key="5">
    <source>
        <dbReference type="ARBA" id="ARBA00022679"/>
    </source>
</evidence>
<dbReference type="GO" id="GO:0005737">
    <property type="term" value="C:cytoplasm"/>
    <property type="evidence" value="ECO:0007669"/>
    <property type="project" value="UniProtKB-SubCell"/>
</dbReference>
<dbReference type="PROSITE" id="PS00108">
    <property type="entry name" value="PROTEIN_KINASE_ST"/>
    <property type="match status" value="1"/>
</dbReference>
<keyword evidence="8 13" id="KW-0067">ATP-binding</keyword>
<comment type="catalytic activity">
    <reaction evidence="10">
        <text>L-threonyl-[protein] + ATP = O-phospho-L-threonyl-[protein] + ADP + H(+)</text>
        <dbReference type="Rhea" id="RHEA:46608"/>
        <dbReference type="Rhea" id="RHEA-COMP:11060"/>
        <dbReference type="Rhea" id="RHEA-COMP:11605"/>
        <dbReference type="ChEBI" id="CHEBI:15378"/>
        <dbReference type="ChEBI" id="CHEBI:30013"/>
        <dbReference type="ChEBI" id="CHEBI:30616"/>
        <dbReference type="ChEBI" id="CHEBI:61977"/>
        <dbReference type="ChEBI" id="CHEBI:456216"/>
        <dbReference type="EC" id="2.7.11.24"/>
    </reaction>
</comment>
<dbReference type="SUPFAM" id="SSF56112">
    <property type="entry name" value="Protein kinase-like (PK-like)"/>
    <property type="match status" value="1"/>
</dbReference>
<keyword evidence="5 13" id="KW-0808">Transferase</keyword>
<dbReference type="FunFam" id="3.30.200.20:FF:000210">
    <property type="entry name" value="Mitogen-activated protein kinase"/>
    <property type="match status" value="1"/>
</dbReference>
<dbReference type="PANTHER" id="PTHR24055">
    <property type="entry name" value="MITOGEN-ACTIVATED PROTEIN KINASE"/>
    <property type="match status" value="1"/>
</dbReference>
<comment type="function">
    <text evidence="13">Responds to activation by environmental stress and pro-inflammatory cytokines by phosphorylating a number of transcription factors, and thus regulates transcriptional activity.</text>
</comment>
<keyword evidence="7 13" id="KW-0418">Kinase</keyword>
<comment type="cofactor">
    <cofactor evidence="1 13">
        <name>Mg(2+)</name>
        <dbReference type="ChEBI" id="CHEBI:18420"/>
    </cofactor>
</comment>
<dbReference type="GO" id="GO:0005524">
    <property type="term" value="F:ATP binding"/>
    <property type="evidence" value="ECO:0007669"/>
    <property type="project" value="UniProtKB-UniRule"/>
</dbReference>
<evidence type="ECO:0000256" key="11">
    <source>
        <dbReference type="ARBA" id="ARBA00048312"/>
    </source>
</evidence>
<name>A0A7N6FBS6_ANATE</name>
<evidence type="ECO:0000256" key="6">
    <source>
        <dbReference type="ARBA" id="ARBA00022741"/>
    </source>
</evidence>
<reference evidence="15" key="2">
    <citation type="submission" date="2025-08" db="UniProtKB">
        <authorList>
            <consortium name="Ensembl"/>
        </authorList>
    </citation>
    <scope>IDENTIFICATION</scope>
</reference>
<dbReference type="GO" id="GO:0106310">
    <property type="term" value="F:protein serine kinase activity"/>
    <property type="evidence" value="ECO:0007669"/>
    <property type="project" value="UniProtKB-UniRule"/>
</dbReference>
<evidence type="ECO:0000313" key="15">
    <source>
        <dbReference type="Ensembl" id="ENSATEP00000049923.2"/>
    </source>
</evidence>
<dbReference type="EC" id="2.7.11.24" evidence="13"/>
<evidence type="ECO:0000313" key="16">
    <source>
        <dbReference type="Proteomes" id="UP000265040"/>
    </source>
</evidence>
<comment type="similarity">
    <text evidence="2 13">Belongs to the protein kinase superfamily. CMGC Ser/Thr protein kinase family. MAP kinase subfamily.</text>
</comment>
<evidence type="ECO:0000256" key="9">
    <source>
        <dbReference type="ARBA" id="ARBA00023108"/>
    </source>
</evidence>
<dbReference type="InterPro" id="IPR003527">
    <property type="entry name" value="MAP_kinase_CS"/>
</dbReference>
<dbReference type="GeneTree" id="ENSGT00940000153692"/>
<dbReference type="InterPro" id="IPR008351">
    <property type="entry name" value="MAPK_JNK"/>
</dbReference>
<evidence type="ECO:0000259" key="14">
    <source>
        <dbReference type="PROSITE" id="PS50011"/>
    </source>
</evidence>
<keyword evidence="4 13" id="KW-0597">Phosphoprotein</keyword>
<evidence type="ECO:0000256" key="12">
    <source>
        <dbReference type="ARBA" id="ARBA00059409"/>
    </source>
</evidence>
<comment type="catalytic activity">
    <reaction evidence="11">
        <text>L-seryl-[protein] + ATP = O-phospho-L-seryl-[protein] + ADP + H(+)</text>
        <dbReference type="Rhea" id="RHEA:17989"/>
        <dbReference type="Rhea" id="RHEA-COMP:9863"/>
        <dbReference type="Rhea" id="RHEA-COMP:11604"/>
        <dbReference type="ChEBI" id="CHEBI:15378"/>
        <dbReference type="ChEBI" id="CHEBI:29999"/>
        <dbReference type="ChEBI" id="CHEBI:30616"/>
        <dbReference type="ChEBI" id="CHEBI:83421"/>
        <dbReference type="ChEBI" id="CHEBI:456216"/>
        <dbReference type="EC" id="2.7.11.24"/>
    </reaction>
</comment>
<evidence type="ECO:0000256" key="2">
    <source>
        <dbReference type="ARBA" id="ARBA00008832"/>
    </source>
</evidence>
<proteinExistence type="inferred from homology"/>
<dbReference type="AlphaFoldDB" id="A0A7N6FBS6"/>
<keyword evidence="6 13" id="KW-0547">Nucleotide-binding</keyword>
<dbReference type="InterPro" id="IPR011009">
    <property type="entry name" value="Kinase-like_dom_sf"/>
</dbReference>
<dbReference type="InterPro" id="IPR008271">
    <property type="entry name" value="Ser/Thr_kinase_AS"/>
</dbReference>
<keyword evidence="16" id="KW-1185">Reference proteome</keyword>
<dbReference type="SMART" id="SM00220">
    <property type="entry name" value="S_TKc"/>
    <property type="match status" value="1"/>
</dbReference>
<dbReference type="InterPro" id="IPR050117">
    <property type="entry name" value="MAPK"/>
</dbReference>
<dbReference type="PRINTS" id="PR01772">
    <property type="entry name" value="JNKMAPKINASE"/>
</dbReference>
<dbReference type="Gene3D" id="1.10.510.10">
    <property type="entry name" value="Transferase(Phosphotransferase) domain 1"/>
    <property type="match status" value="1"/>
</dbReference>
<dbReference type="PROSITE" id="PS01351">
    <property type="entry name" value="MAPK"/>
    <property type="match status" value="1"/>
</dbReference>
<comment type="function">
    <text evidence="12">Responds to activation by environmental stress and pro-inflammatory cytokines by phosphorylating a number of transcription factors, primarily components of AP-1 such as c-Jun and ATF2 and thus regulates AP-1 transcriptional activity. May play a role in the regulation of the circadian clock.</text>
</comment>
<dbReference type="Proteomes" id="UP000265040">
    <property type="component" value="Chromosome 15"/>
</dbReference>
<keyword evidence="9" id="KW-0090">Biological rhythms</keyword>
<evidence type="ECO:0000256" key="4">
    <source>
        <dbReference type="ARBA" id="ARBA00022553"/>
    </source>
</evidence>
<dbReference type="Ensembl" id="ENSATET00000071509.2">
    <property type="protein sequence ID" value="ENSATEP00000049923.2"/>
    <property type="gene ID" value="ENSATEG00000022510.3"/>
</dbReference>
<feature type="domain" description="Protein kinase" evidence="14">
    <location>
        <begin position="56"/>
        <end position="351"/>
    </location>
</feature>
<dbReference type="Gene3D" id="3.30.200.20">
    <property type="entry name" value="Phosphorylase Kinase, domain 1"/>
    <property type="match status" value="1"/>
</dbReference>
<evidence type="ECO:0000256" key="7">
    <source>
        <dbReference type="ARBA" id="ARBA00022777"/>
    </source>
</evidence>
<dbReference type="PROSITE" id="PS50011">
    <property type="entry name" value="PROTEIN_KINASE_DOM"/>
    <property type="match status" value="1"/>
</dbReference>
<reference evidence="15" key="1">
    <citation type="submission" date="2021-04" db="EMBL/GenBank/DDBJ databases">
        <authorList>
            <consortium name="Wellcome Sanger Institute Data Sharing"/>
        </authorList>
    </citation>
    <scope>NUCLEOTIDE SEQUENCE [LARGE SCALE GENOMIC DNA]</scope>
</reference>
<evidence type="ECO:0000256" key="10">
    <source>
        <dbReference type="ARBA" id="ARBA00047592"/>
    </source>
</evidence>
<dbReference type="InterPro" id="IPR000719">
    <property type="entry name" value="Prot_kinase_dom"/>
</dbReference>
<accession>A0A7N6FBS6</accession>
<dbReference type="Pfam" id="PF00069">
    <property type="entry name" value="Pkinase"/>
    <property type="match status" value="1"/>
</dbReference>
<dbReference type="GO" id="GO:0004707">
    <property type="term" value="F:MAP kinase activity"/>
    <property type="evidence" value="ECO:0007669"/>
    <property type="project" value="UniProtKB-UniRule"/>
</dbReference>
<keyword evidence="3 13" id="KW-0723">Serine/threonine-protein kinase</keyword>
<reference evidence="15" key="3">
    <citation type="submission" date="2025-09" db="UniProtKB">
        <authorList>
            <consortium name="Ensembl"/>
        </authorList>
    </citation>
    <scope>IDENTIFICATION</scope>
</reference>
<organism evidence="15 16">
    <name type="scientific">Anabas testudineus</name>
    <name type="common">Climbing perch</name>
    <name type="synonym">Anthias testudineus</name>
    <dbReference type="NCBI Taxonomy" id="64144"/>
    <lineage>
        <taxon>Eukaryota</taxon>
        <taxon>Metazoa</taxon>
        <taxon>Chordata</taxon>
        <taxon>Craniata</taxon>
        <taxon>Vertebrata</taxon>
        <taxon>Euteleostomi</taxon>
        <taxon>Actinopterygii</taxon>
        <taxon>Neopterygii</taxon>
        <taxon>Teleostei</taxon>
        <taxon>Neoteleostei</taxon>
        <taxon>Acanthomorphata</taxon>
        <taxon>Anabantaria</taxon>
        <taxon>Anabantiformes</taxon>
        <taxon>Anabantoidei</taxon>
        <taxon>Anabantidae</taxon>
        <taxon>Anabas</taxon>
    </lineage>
</organism>
<evidence type="ECO:0000256" key="1">
    <source>
        <dbReference type="ARBA" id="ARBA00001946"/>
    </source>
</evidence>
<dbReference type="GO" id="GO:0048511">
    <property type="term" value="P:rhythmic process"/>
    <property type="evidence" value="ECO:0007669"/>
    <property type="project" value="UniProtKB-KW"/>
</dbReference>
<sequence length="432" mass="49565">MGWGPNSQELSPSLVFHSLWPAKAVIEDFAMNKNKREREFYSLDVGDSTFTVLKRYQNLRPIGSGAQGIVCSAYDQILERNVAIKKLSRPFQNQTHAKRAYRELVLMKYVNHKNIIGLLNVFTPQKSLEEFQDVYLVMELMDANLCQVIQMELDHERLSYLLYQMLCGIKHLHAAGIIHRDLKPSNIVVKSDCTLKILDFGLARTAATGLLMTPYVVTRYYRAPEVILGMGYQANVDVWSVGCIVAEMIRGSVLFPGTDHIDQWNKVIEQLGTPSQDFLMKLNQSVRTYVENRPRYAGYSFEKLFPDVLFPADSDHNKLKASQARDLLSKMLVIDASKRISVDEALQHPYINVWYDPAEVEALASLFYHDVPFKPFSLSQPPPKIPDKQLDEREHTVEEWKELIYKEVTDWEEWTKNGVIRGQPAPLAQVQQ</sequence>
<dbReference type="FunFam" id="1.10.510.10:FF:000009">
    <property type="entry name" value="Mitogen-activated protein kinase"/>
    <property type="match status" value="1"/>
</dbReference>